<evidence type="ECO:0000256" key="1">
    <source>
        <dbReference type="SAM" id="MobiDB-lite"/>
    </source>
</evidence>
<feature type="compositionally biased region" description="Basic and acidic residues" evidence="1">
    <location>
        <begin position="83"/>
        <end position="97"/>
    </location>
</feature>
<dbReference type="InterPro" id="IPR042095">
    <property type="entry name" value="SUMF_sf"/>
</dbReference>
<evidence type="ECO:0000259" key="2">
    <source>
        <dbReference type="Pfam" id="PF03781"/>
    </source>
</evidence>
<evidence type="ECO:0000313" key="4">
    <source>
        <dbReference type="Proteomes" id="UP000598227"/>
    </source>
</evidence>
<feature type="domain" description="Sulfatase-modifying factor enzyme-like" evidence="2">
    <location>
        <begin position="16"/>
        <end position="108"/>
    </location>
</feature>
<comment type="caution">
    <text evidence="3">The sequence shown here is derived from an EMBL/GenBank/DDBJ whole genome shotgun (WGS) entry which is preliminary data.</text>
</comment>
<name>A0ABR9GRH5_9HYPH</name>
<organism evidence="3 4">
    <name type="scientific">Aminobacter carboxidus</name>
    <dbReference type="NCBI Taxonomy" id="376165"/>
    <lineage>
        <taxon>Bacteria</taxon>
        <taxon>Pseudomonadati</taxon>
        <taxon>Pseudomonadota</taxon>
        <taxon>Alphaproteobacteria</taxon>
        <taxon>Hyphomicrobiales</taxon>
        <taxon>Phyllobacteriaceae</taxon>
        <taxon>Aminobacter</taxon>
    </lineage>
</organism>
<dbReference type="Gene3D" id="3.90.1580.10">
    <property type="entry name" value="paralog of FGE (formylglycine-generating enzyme)"/>
    <property type="match status" value="1"/>
</dbReference>
<dbReference type="Pfam" id="PF03781">
    <property type="entry name" value="FGE-sulfatase"/>
    <property type="match status" value="1"/>
</dbReference>
<accession>A0ABR9GRH5</accession>
<proteinExistence type="predicted"/>
<dbReference type="InterPro" id="IPR016187">
    <property type="entry name" value="CTDL_fold"/>
</dbReference>
<sequence length="108" mass="11771">MSSWSVGQVPASHISQSPLPVTGVSFRDATAYANWLSDRTGETWQLPTDEEWAFAAAERFVDDTLGIEDSNNPAARWLARCRSEAEASKGRDPEPKPHGHFGANSKGV</sequence>
<feature type="region of interest" description="Disordered" evidence="1">
    <location>
        <begin position="1"/>
        <end position="21"/>
    </location>
</feature>
<dbReference type="RefSeq" id="WP_192567524.1">
    <property type="nucleotide sequence ID" value="NZ_JACZEP010000005.1"/>
</dbReference>
<reference evidence="3 4" key="1">
    <citation type="submission" date="2020-09" db="EMBL/GenBank/DDBJ databases">
        <title>Draft Genome Sequence of Aminobacter carboxidus type strain DSM 1086, a soil Gram-negative carboxydobacterium.</title>
        <authorList>
            <person name="Turrini P."/>
            <person name="Tescari M."/>
            <person name="Artuso I."/>
            <person name="Lugli G.A."/>
            <person name="Frangipani E."/>
            <person name="Ventura M."/>
            <person name="Visca P."/>
        </authorList>
    </citation>
    <scope>NUCLEOTIDE SEQUENCE [LARGE SCALE GENOMIC DNA]</scope>
    <source>
        <strain evidence="3 4">DSM 1086</strain>
    </source>
</reference>
<dbReference type="EMBL" id="JACZEP010000005">
    <property type="protein sequence ID" value="MBE1206164.1"/>
    <property type="molecule type" value="Genomic_DNA"/>
</dbReference>
<keyword evidence="4" id="KW-1185">Reference proteome</keyword>
<evidence type="ECO:0000313" key="3">
    <source>
        <dbReference type="EMBL" id="MBE1206164.1"/>
    </source>
</evidence>
<dbReference type="Proteomes" id="UP000598227">
    <property type="component" value="Unassembled WGS sequence"/>
</dbReference>
<dbReference type="InterPro" id="IPR005532">
    <property type="entry name" value="SUMF_dom"/>
</dbReference>
<dbReference type="SUPFAM" id="SSF56436">
    <property type="entry name" value="C-type lectin-like"/>
    <property type="match status" value="1"/>
</dbReference>
<feature type="region of interest" description="Disordered" evidence="1">
    <location>
        <begin position="83"/>
        <end position="108"/>
    </location>
</feature>
<protein>
    <submittedName>
        <fullName evidence="3">SUMF1/EgtB/PvdO family nonheme iron enzyme</fullName>
    </submittedName>
</protein>
<gene>
    <name evidence="3" type="ORF">IHE39_17875</name>
</gene>